<dbReference type="InterPro" id="IPR006059">
    <property type="entry name" value="SBP"/>
</dbReference>
<dbReference type="CDD" id="cd13590">
    <property type="entry name" value="PBP2_PotD_PotF_like"/>
    <property type="match status" value="1"/>
</dbReference>
<dbReference type="GO" id="GO:0019808">
    <property type="term" value="F:polyamine binding"/>
    <property type="evidence" value="ECO:0007669"/>
    <property type="project" value="InterPro"/>
</dbReference>
<name>A0A6J7PTG4_9ZZZZ</name>
<dbReference type="GO" id="GO:0015846">
    <property type="term" value="P:polyamine transport"/>
    <property type="evidence" value="ECO:0007669"/>
    <property type="project" value="InterPro"/>
</dbReference>
<dbReference type="PROSITE" id="PS51318">
    <property type="entry name" value="TAT"/>
    <property type="match status" value="1"/>
</dbReference>
<dbReference type="InterPro" id="IPR006311">
    <property type="entry name" value="TAT_signal"/>
</dbReference>
<keyword evidence="3" id="KW-0732">Signal</keyword>
<accession>A0A6J7PTG4</accession>
<evidence type="ECO:0000313" key="6">
    <source>
        <dbReference type="EMBL" id="CAB5008221.1"/>
    </source>
</evidence>
<evidence type="ECO:0000256" key="3">
    <source>
        <dbReference type="ARBA" id="ARBA00022729"/>
    </source>
</evidence>
<dbReference type="Pfam" id="PF13416">
    <property type="entry name" value="SBP_bac_8"/>
    <property type="match status" value="1"/>
</dbReference>
<evidence type="ECO:0000256" key="4">
    <source>
        <dbReference type="ARBA" id="ARBA00022764"/>
    </source>
</evidence>
<proteinExistence type="predicted"/>
<evidence type="ECO:0000256" key="5">
    <source>
        <dbReference type="SAM" id="Phobius"/>
    </source>
</evidence>
<dbReference type="GO" id="GO:0042597">
    <property type="term" value="C:periplasmic space"/>
    <property type="evidence" value="ECO:0007669"/>
    <property type="project" value="UniProtKB-SubCell"/>
</dbReference>
<keyword evidence="5" id="KW-0472">Membrane</keyword>
<dbReference type="EMBL" id="CAFBPN010000002">
    <property type="protein sequence ID" value="CAB5008221.1"/>
    <property type="molecule type" value="Genomic_DNA"/>
</dbReference>
<dbReference type="PANTHER" id="PTHR30222">
    <property type="entry name" value="SPERMIDINE/PUTRESCINE-BINDING PERIPLASMIC PROTEIN"/>
    <property type="match status" value="1"/>
</dbReference>
<dbReference type="InterPro" id="IPR001188">
    <property type="entry name" value="Sperm_putr-bd"/>
</dbReference>
<dbReference type="PRINTS" id="PR00909">
    <property type="entry name" value="SPERMDNBNDNG"/>
</dbReference>
<keyword evidence="2" id="KW-0813">Transport</keyword>
<dbReference type="SUPFAM" id="SSF53850">
    <property type="entry name" value="Periplasmic binding protein-like II"/>
    <property type="match status" value="1"/>
</dbReference>
<dbReference type="Gene3D" id="3.40.190.10">
    <property type="entry name" value="Periplasmic binding protein-like II"/>
    <property type="match status" value="2"/>
</dbReference>
<dbReference type="AlphaFoldDB" id="A0A6J7PTG4"/>
<sequence>MNTRRTTTPQSVKASRLNRRDFLIRGGLMGAGALSLPALLAACGGGSSSSVDTAGGGGGSSLFFENWPGYMDEETVGLFQAASGVSMKYTEAFNDNNEYFAKIQPELSKGKTIAPDILAPTFWMAARLIQLGWVQKLPKADIPNFANLRDDLSSPSWDSGDEYNLPYQTGIAGIAYNSKITGRELKSVADLFDPAFKGKIGMLTEMRDTIGLILMGEGKKIADITTFDAASVAFDKLEKAKSEGQIRSFTGNDYVDDLSAGNFAACVAWSGDVLQLTKDNPDVKFIVPEEGGTSWYDTMVWMKGSENSESVAKWMNFLYDPVNAARLTAFVQYISPVKGVKEELAKMGGDNAKLAEDPLLFPDAATFALLQSWGALAEEEEAKFDEAFASITGA</sequence>
<gene>
    <name evidence="6" type="ORF">UFOPK4098_00140</name>
    <name evidence="7" type="ORF">UFOPK4347_00022</name>
</gene>
<keyword evidence="5" id="KW-0812">Transmembrane</keyword>
<keyword evidence="5" id="KW-1133">Transmembrane helix</keyword>
<organism evidence="6">
    <name type="scientific">freshwater metagenome</name>
    <dbReference type="NCBI Taxonomy" id="449393"/>
    <lineage>
        <taxon>unclassified sequences</taxon>
        <taxon>metagenomes</taxon>
        <taxon>ecological metagenomes</taxon>
    </lineage>
</organism>
<dbReference type="EMBL" id="CAFBQU010000001">
    <property type="protein sequence ID" value="CAB5057466.1"/>
    <property type="molecule type" value="Genomic_DNA"/>
</dbReference>
<evidence type="ECO:0000256" key="2">
    <source>
        <dbReference type="ARBA" id="ARBA00022448"/>
    </source>
</evidence>
<reference evidence="6" key="1">
    <citation type="submission" date="2020-05" db="EMBL/GenBank/DDBJ databases">
        <authorList>
            <person name="Chiriac C."/>
            <person name="Salcher M."/>
            <person name="Ghai R."/>
            <person name="Kavagutti S V."/>
        </authorList>
    </citation>
    <scope>NUCLEOTIDE SEQUENCE</scope>
</reference>
<comment type="subcellular location">
    <subcellularLocation>
        <location evidence="1">Periplasm</location>
    </subcellularLocation>
</comment>
<evidence type="ECO:0000256" key="1">
    <source>
        <dbReference type="ARBA" id="ARBA00004418"/>
    </source>
</evidence>
<protein>
    <submittedName>
        <fullName evidence="6">Unannotated protein</fullName>
    </submittedName>
</protein>
<feature type="transmembrane region" description="Helical" evidence="5">
    <location>
        <begin position="22"/>
        <end position="42"/>
    </location>
</feature>
<dbReference type="PANTHER" id="PTHR30222:SF17">
    <property type="entry name" value="SPERMIDINE_PUTRESCINE-BINDING PERIPLASMIC PROTEIN"/>
    <property type="match status" value="1"/>
</dbReference>
<evidence type="ECO:0000313" key="7">
    <source>
        <dbReference type="EMBL" id="CAB5057466.1"/>
    </source>
</evidence>
<keyword evidence="4" id="KW-0574">Periplasm</keyword>